<reference evidence="1 2" key="1">
    <citation type="submission" date="2016-11" db="EMBL/GenBank/DDBJ databases">
        <authorList>
            <person name="Jaros S."/>
            <person name="Januszkiewicz K."/>
            <person name="Wedrychowicz H."/>
        </authorList>
    </citation>
    <scope>NUCLEOTIDE SEQUENCE [LARGE SCALE GENOMIC DNA]</scope>
    <source>
        <strain evidence="1 2">CGMCC 1.12145</strain>
    </source>
</reference>
<proteinExistence type="predicted"/>
<dbReference type="AlphaFoldDB" id="A0A1K1QYQ6"/>
<keyword evidence="2" id="KW-1185">Reference proteome</keyword>
<accession>A0A1K1QYQ6</accession>
<organism evidence="1 2">
    <name type="scientific">Sinomicrobium oceani</name>
    <dbReference type="NCBI Taxonomy" id="1150368"/>
    <lineage>
        <taxon>Bacteria</taxon>
        <taxon>Pseudomonadati</taxon>
        <taxon>Bacteroidota</taxon>
        <taxon>Flavobacteriia</taxon>
        <taxon>Flavobacteriales</taxon>
        <taxon>Flavobacteriaceae</taxon>
        <taxon>Sinomicrobium</taxon>
    </lineage>
</organism>
<dbReference type="Proteomes" id="UP000182248">
    <property type="component" value="Unassembled WGS sequence"/>
</dbReference>
<protein>
    <submittedName>
        <fullName evidence="1">Uncharacterized protein</fullName>
    </submittedName>
</protein>
<dbReference type="EMBL" id="FPJE01000016">
    <property type="protein sequence ID" value="SFW64747.1"/>
    <property type="molecule type" value="Genomic_DNA"/>
</dbReference>
<evidence type="ECO:0000313" key="2">
    <source>
        <dbReference type="Proteomes" id="UP000182248"/>
    </source>
</evidence>
<sequence>MLILITGILCFVKYIDYSLDQKEDKREVRTATRTAAVYAKIF</sequence>
<dbReference type="STRING" id="1150368.SAMN02927921_02972"/>
<evidence type="ECO:0000313" key="1">
    <source>
        <dbReference type="EMBL" id="SFW64747.1"/>
    </source>
</evidence>
<name>A0A1K1QYQ6_9FLAO</name>
<gene>
    <name evidence="1" type="ORF">SAMN02927921_02972</name>
</gene>